<dbReference type="GO" id="GO:0016787">
    <property type="term" value="F:hydrolase activity"/>
    <property type="evidence" value="ECO:0007669"/>
    <property type="project" value="UniProtKB-KW"/>
</dbReference>
<dbReference type="Pfam" id="PF03795">
    <property type="entry name" value="YCII"/>
    <property type="match status" value="1"/>
</dbReference>
<organism evidence="3 4">
    <name type="scientific">Arthrobacter terricola</name>
    <dbReference type="NCBI Taxonomy" id="2547396"/>
    <lineage>
        <taxon>Bacteria</taxon>
        <taxon>Bacillati</taxon>
        <taxon>Actinomycetota</taxon>
        <taxon>Actinomycetes</taxon>
        <taxon>Micrococcales</taxon>
        <taxon>Micrococcaceae</taxon>
        <taxon>Arthrobacter</taxon>
    </lineage>
</organism>
<dbReference type="OrthoDB" id="9814407at2"/>
<evidence type="ECO:0000259" key="2">
    <source>
        <dbReference type="Pfam" id="PF03795"/>
    </source>
</evidence>
<dbReference type="InterPro" id="IPR011008">
    <property type="entry name" value="Dimeric_a/b-barrel"/>
</dbReference>
<keyword evidence="4" id="KW-1185">Reference proteome</keyword>
<protein>
    <submittedName>
        <fullName evidence="3">GTP cyclohydrolase</fullName>
    </submittedName>
</protein>
<accession>A0A4R5K8D0</accession>
<comment type="caution">
    <text evidence="3">The sequence shown here is derived from an EMBL/GenBank/DDBJ whole genome shotgun (WGS) entry which is preliminary data.</text>
</comment>
<dbReference type="PANTHER" id="PTHR37828:SF1">
    <property type="entry name" value="YCII-RELATED DOMAIN-CONTAINING PROTEIN"/>
    <property type="match status" value="1"/>
</dbReference>
<evidence type="ECO:0000256" key="1">
    <source>
        <dbReference type="ARBA" id="ARBA00007689"/>
    </source>
</evidence>
<evidence type="ECO:0000313" key="4">
    <source>
        <dbReference type="Proteomes" id="UP000295511"/>
    </source>
</evidence>
<dbReference type="InterPro" id="IPR005545">
    <property type="entry name" value="YCII"/>
</dbReference>
<dbReference type="RefSeq" id="WP_133206286.1">
    <property type="nucleotide sequence ID" value="NZ_SMRU01000032.1"/>
</dbReference>
<evidence type="ECO:0000313" key="3">
    <source>
        <dbReference type="EMBL" id="TDF91179.1"/>
    </source>
</evidence>
<name>A0A4R5K8D0_9MICC</name>
<proteinExistence type="inferred from homology"/>
<comment type="similarity">
    <text evidence="1">Belongs to the YciI family.</text>
</comment>
<keyword evidence="3" id="KW-0378">Hydrolase</keyword>
<dbReference type="SUPFAM" id="SSF54909">
    <property type="entry name" value="Dimeric alpha+beta barrel"/>
    <property type="match status" value="1"/>
</dbReference>
<sequence length="99" mass="11097">MTSLFVIDLIYTADPVEVERHLNDHRAFLERQYGAGMFLASGRKEPWTGGVILAAGNRSEILAVLEDDPFKEHGLAEYSVTEFLPTKTSSELGRYRHSA</sequence>
<feature type="domain" description="YCII-related" evidence="2">
    <location>
        <begin position="17"/>
        <end position="83"/>
    </location>
</feature>
<dbReference type="Proteomes" id="UP000295511">
    <property type="component" value="Unassembled WGS sequence"/>
</dbReference>
<gene>
    <name evidence="3" type="ORF">E1809_21450</name>
</gene>
<dbReference type="AlphaFoldDB" id="A0A4R5K8D0"/>
<reference evidence="3 4" key="1">
    <citation type="submission" date="2019-03" db="EMBL/GenBank/DDBJ databases">
        <title>Whole genome sequence of Arthrobacter sp JH1-1.</title>
        <authorList>
            <person name="Trinh H.N."/>
        </authorList>
    </citation>
    <scope>NUCLEOTIDE SEQUENCE [LARGE SCALE GENOMIC DNA]</scope>
    <source>
        <strain evidence="3 4">JH1-1</strain>
    </source>
</reference>
<dbReference type="EMBL" id="SMRU01000032">
    <property type="protein sequence ID" value="TDF91179.1"/>
    <property type="molecule type" value="Genomic_DNA"/>
</dbReference>
<dbReference type="PANTHER" id="PTHR37828">
    <property type="entry name" value="GSR2449 PROTEIN"/>
    <property type="match status" value="1"/>
</dbReference>